<feature type="transmembrane region" description="Helical" evidence="1">
    <location>
        <begin position="112"/>
        <end position="134"/>
    </location>
</feature>
<gene>
    <name evidence="3" type="ORF">HNQ77_003167</name>
</gene>
<name>A0A841JZT1_9BACT</name>
<dbReference type="Pfam" id="PF01757">
    <property type="entry name" value="Acyl_transf_3"/>
    <property type="match status" value="1"/>
</dbReference>
<comment type="caution">
    <text evidence="3">The sequence shown here is derived from an EMBL/GenBank/DDBJ whole genome shotgun (WGS) entry which is preliminary data.</text>
</comment>
<feature type="transmembrane region" description="Helical" evidence="1">
    <location>
        <begin position="154"/>
        <end position="177"/>
    </location>
</feature>
<dbReference type="GO" id="GO:0000271">
    <property type="term" value="P:polysaccharide biosynthetic process"/>
    <property type="evidence" value="ECO:0007669"/>
    <property type="project" value="TreeGrafter"/>
</dbReference>
<feature type="transmembrane region" description="Helical" evidence="1">
    <location>
        <begin position="69"/>
        <end position="91"/>
    </location>
</feature>
<evidence type="ECO:0000313" key="4">
    <source>
        <dbReference type="Proteomes" id="UP000538666"/>
    </source>
</evidence>
<dbReference type="PANTHER" id="PTHR23028:SF53">
    <property type="entry name" value="ACYL_TRANSF_3 DOMAIN-CONTAINING PROTEIN"/>
    <property type="match status" value="1"/>
</dbReference>
<feature type="transmembrane region" description="Helical" evidence="1">
    <location>
        <begin position="322"/>
        <end position="339"/>
    </location>
</feature>
<dbReference type="OrthoDB" id="9796461at2"/>
<evidence type="ECO:0000313" key="3">
    <source>
        <dbReference type="EMBL" id="MBB6145209.1"/>
    </source>
</evidence>
<feature type="transmembrane region" description="Helical" evidence="1">
    <location>
        <begin position="351"/>
        <end position="372"/>
    </location>
</feature>
<dbReference type="InterPro" id="IPR002656">
    <property type="entry name" value="Acyl_transf_3_dom"/>
</dbReference>
<reference evidence="3 4" key="1">
    <citation type="submission" date="2020-08" db="EMBL/GenBank/DDBJ databases">
        <title>Genomic Encyclopedia of Type Strains, Phase IV (KMG-IV): sequencing the most valuable type-strain genomes for metagenomic binning, comparative biology and taxonomic classification.</title>
        <authorList>
            <person name="Goeker M."/>
        </authorList>
    </citation>
    <scope>NUCLEOTIDE SEQUENCE [LARGE SCALE GENOMIC DNA]</scope>
    <source>
        <strain evidence="3 4">DSM 103733</strain>
    </source>
</reference>
<feature type="domain" description="Acyltransferase 3" evidence="2">
    <location>
        <begin position="25"/>
        <end position="361"/>
    </location>
</feature>
<proteinExistence type="predicted"/>
<organism evidence="3 4">
    <name type="scientific">Silvibacterium bohemicum</name>
    <dbReference type="NCBI Taxonomy" id="1577686"/>
    <lineage>
        <taxon>Bacteria</taxon>
        <taxon>Pseudomonadati</taxon>
        <taxon>Acidobacteriota</taxon>
        <taxon>Terriglobia</taxon>
        <taxon>Terriglobales</taxon>
        <taxon>Acidobacteriaceae</taxon>
        <taxon>Silvibacterium</taxon>
    </lineage>
</organism>
<keyword evidence="1" id="KW-0812">Transmembrane</keyword>
<feature type="transmembrane region" description="Helical" evidence="1">
    <location>
        <begin position="280"/>
        <end position="301"/>
    </location>
</feature>
<dbReference type="Proteomes" id="UP000538666">
    <property type="component" value="Unassembled WGS sequence"/>
</dbReference>
<dbReference type="PANTHER" id="PTHR23028">
    <property type="entry name" value="ACETYLTRANSFERASE"/>
    <property type="match status" value="1"/>
</dbReference>
<sequence length="408" mass="45608">MPQDQILTDTERKKSRVLPAYSLHLDFVRGLAALVVFYGHLHLIVYGHTNAASSLHKSDPTSHPADATGLGHAAVVVFFVLSGYLVGGSVLRDLKRNAFSWPKYALRRVARLWTVLIPVLVLGAIIDSLSLHFYSSTQIFTGGEFSRHVTGFPGIGVFLHYLFFLQTITHFAPVAFGSNGALWSLSCEFWYYALFPLIAVCLFSPRTSKAVRIGLGILAIIGLWFVGSRIALYFPLWCLGVVAYLIPPRVPQSWLKPVNLLLLLQFLAVLYILRSKAIGALRADMVLAVSFTLFLYGILHLTGPARTSLYSRLAHGLSFPSYTLYASHIPMAIFLAAFTEATFPQLFGHKVVVTALLFVLVYLYAGIQYLLFERNTDYFRRHVETLIFRQRAEQREKAGATPVETYAK</sequence>
<keyword evidence="4" id="KW-1185">Reference proteome</keyword>
<feature type="transmembrane region" description="Helical" evidence="1">
    <location>
        <begin position="213"/>
        <end position="246"/>
    </location>
</feature>
<dbReference type="GO" id="GO:0016020">
    <property type="term" value="C:membrane"/>
    <property type="evidence" value="ECO:0007669"/>
    <property type="project" value="TreeGrafter"/>
</dbReference>
<dbReference type="GO" id="GO:0016747">
    <property type="term" value="F:acyltransferase activity, transferring groups other than amino-acyl groups"/>
    <property type="evidence" value="ECO:0007669"/>
    <property type="project" value="InterPro"/>
</dbReference>
<dbReference type="RefSeq" id="WP_050061673.1">
    <property type="nucleotide sequence ID" value="NZ_JACHEK010000006.1"/>
</dbReference>
<keyword evidence="1" id="KW-1133">Transmembrane helix</keyword>
<dbReference type="InterPro" id="IPR050879">
    <property type="entry name" value="Acyltransferase_3"/>
</dbReference>
<dbReference type="AlphaFoldDB" id="A0A841JZT1"/>
<feature type="transmembrane region" description="Helical" evidence="1">
    <location>
        <begin position="189"/>
        <end position="207"/>
    </location>
</feature>
<dbReference type="EMBL" id="JACHEK010000006">
    <property type="protein sequence ID" value="MBB6145209.1"/>
    <property type="molecule type" value="Genomic_DNA"/>
</dbReference>
<accession>A0A841JZT1</accession>
<evidence type="ECO:0000259" key="2">
    <source>
        <dbReference type="Pfam" id="PF01757"/>
    </source>
</evidence>
<feature type="transmembrane region" description="Helical" evidence="1">
    <location>
        <begin position="21"/>
        <end position="49"/>
    </location>
</feature>
<evidence type="ECO:0000256" key="1">
    <source>
        <dbReference type="SAM" id="Phobius"/>
    </source>
</evidence>
<feature type="transmembrane region" description="Helical" evidence="1">
    <location>
        <begin position="258"/>
        <end position="274"/>
    </location>
</feature>
<protein>
    <submittedName>
        <fullName evidence="3">Peptidoglycan/LPS O-acetylase OafA/YrhL</fullName>
    </submittedName>
</protein>
<keyword evidence="1" id="KW-0472">Membrane</keyword>